<dbReference type="EMBL" id="ML995541">
    <property type="protein sequence ID" value="KAF2135963.1"/>
    <property type="molecule type" value="Genomic_DNA"/>
</dbReference>
<dbReference type="PROSITE" id="PS50297">
    <property type="entry name" value="ANK_REP_REGION"/>
    <property type="match status" value="2"/>
</dbReference>
<reference evidence="4" key="1">
    <citation type="journal article" date="2020" name="Stud. Mycol.">
        <title>101 Dothideomycetes genomes: a test case for predicting lifestyles and emergence of pathogens.</title>
        <authorList>
            <person name="Haridas S."/>
            <person name="Albert R."/>
            <person name="Binder M."/>
            <person name="Bloem J."/>
            <person name="Labutti K."/>
            <person name="Salamov A."/>
            <person name="Andreopoulos B."/>
            <person name="Baker S."/>
            <person name="Barry K."/>
            <person name="Bills G."/>
            <person name="Bluhm B."/>
            <person name="Cannon C."/>
            <person name="Castanera R."/>
            <person name="Culley D."/>
            <person name="Daum C."/>
            <person name="Ezra D."/>
            <person name="Gonzalez J."/>
            <person name="Henrissat B."/>
            <person name="Kuo A."/>
            <person name="Liang C."/>
            <person name="Lipzen A."/>
            <person name="Lutzoni F."/>
            <person name="Magnuson J."/>
            <person name="Mondo S."/>
            <person name="Nolan M."/>
            <person name="Ohm R."/>
            <person name="Pangilinan J."/>
            <person name="Park H.-J."/>
            <person name="Ramirez L."/>
            <person name="Alfaro M."/>
            <person name="Sun H."/>
            <person name="Tritt A."/>
            <person name="Yoshinaga Y."/>
            <person name="Zwiers L.-H."/>
            <person name="Turgeon B."/>
            <person name="Goodwin S."/>
            <person name="Spatafora J."/>
            <person name="Crous P."/>
            <person name="Grigoriev I."/>
        </authorList>
    </citation>
    <scope>NUCLEOTIDE SEQUENCE</scope>
    <source>
        <strain evidence="4">CBS 121167</strain>
    </source>
</reference>
<keyword evidence="2 3" id="KW-0040">ANK repeat</keyword>
<dbReference type="PANTHER" id="PTHR24171">
    <property type="entry name" value="ANKYRIN REPEAT DOMAIN-CONTAINING PROTEIN 39-RELATED"/>
    <property type="match status" value="1"/>
</dbReference>
<evidence type="ECO:0000313" key="4">
    <source>
        <dbReference type="EMBL" id="KAF2135963.1"/>
    </source>
</evidence>
<dbReference type="RefSeq" id="XP_033391681.1">
    <property type="nucleotide sequence ID" value="XM_033544547.1"/>
</dbReference>
<evidence type="ECO:0000256" key="2">
    <source>
        <dbReference type="ARBA" id="ARBA00023043"/>
    </source>
</evidence>
<gene>
    <name evidence="4" type="ORF">K452DRAFT_322730</name>
</gene>
<dbReference type="GeneID" id="54302043"/>
<evidence type="ECO:0000256" key="3">
    <source>
        <dbReference type="PROSITE-ProRule" id="PRU00023"/>
    </source>
</evidence>
<name>A0A6A6AXS2_9PEZI</name>
<dbReference type="Gene3D" id="1.25.40.20">
    <property type="entry name" value="Ankyrin repeat-containing domain"/>
    <property type="match status" value="1"/>
</dbReference>
<accession>A0A6A6AXS2</accession>
<dbReference type="PROSITE" id="PS50088">
    <property type="entry name" value="ANK_REPEAT"/>
    <property type="match status" value="2"/>
</dbReference>
<evidence type="ECO:0000256" key="1">
    <source>
        <dbReference type="ARBA" id="ARBA00022737"/>
    </source>
</evidence>
<proteinExistence type="predicted"/>
<dbReference type="SUPFAM" id="SSF48403">
    <property type="entry name" value="Ankyrin repeat"/>
    <property type="match status" value="1"/>
</dbReference>
<feature type="repeat" description="ANK" evidence="3">
    <location>
        <begin position="32"/>
        <end position="64"/>
    </location>
</feature>
<dbReference type="Proteomes" id="UP000799438">
    <property type="component" value="Unassembled WGS sequence"/>
</dbReference>
<keyword evidence="1" id="KW-0677">Repeat</keyword>
<dbReference type="InterPro" id="IPR002110">
    <property type="entry name" value="Ankyrin_rpt"/>
</dbReference>
<protein>
    <submittedName>
        <fullName evidence="4">Uncharacterized protein</fullName>
    </submittedName>
</protein>
<dbReference type="PANTHER" id="PTHR24171:SF9">
    <property type="entry name" value="ANKYRIN REPEAT DOMAIN-CONTAINING PROTEIN 39"/>
    <property type="match status" value="1"/>
</dbReference>
<dbReference type="OrthoDB" id="539213at2759"/>
<feature type="repeat" description="ANK" evidence="3">
    <location>
        <begin position="1"/>
        <end position="31"/>
    </location>
</feature>
<organism evidence="4 5">
    <name type="scientific">Aplosporella prunicola CBS 121167</name>
    <dbReference type="NCBI Taxonomy" id="1176127"/>
    <lineage>
        <taxon>Eukaryota</taxon>
        <taxon>Fungi</taxon>
        <taxon>Dikarya</taxon>
        <taxon>Ascomycota</taxon>
        <taxon>Pezizomycotina</taxon>
        <taxon>Dothideomycetes</taxon>
        <taxon>Dothideomycetes incertae sedis</taxon>
        <taxon>Botryosphaeriales</taxon>
        <taxon>Aplosporellaceae</taxon>
        <taxon>Aplosporella</taxon>
    </lineage>
</organism>
<dbReference type="Pfam" id="PF12796">
    <property type="entry name" value="Ank_2"/>
    <property type="match status" value="1"/>
</dbReference>
<dbReference type="SMART" id="SM00248">
    <property type="entry name" value="ANK"/>
    <property type="match status" value="2"/>
</dbReference>
<keyword evidence="5" id="KW-1185">Reference proteome</keyword>
<sequence length="66" mass="6878">MTPLNSAANNGHLETVKLLLEKGADLSVSNNDGWTPLNSAADSGHLEIVKFLLEKGADLSVSSNDG</sequence>
<dbReference type="AlphaFoldDB" id="A0A6A6AXS2"/>
<evidence type="ECO:0000313" key="5">
    <source>
        <dbReference type="Proteomes" id="UP000799438"/>
    </source>
</evidence>
<dbReference type="InterPro" id="IPR036770">
    <property type="entry name" value="Ankyrin_rpt-contain_sf"/>
</dbReference>